<sequence>MKNKKIWKGITITDKAKKQIQYLIKKNKHVQSIQINIKKSGCAGFRYYLSLISDTKKIFTKKYYIYNKYNIIIQIPIKYMHIIDGTTIDFIKEDGINMKFKFNNPHVQQFCGCGESFNINTNNQKI</sequence>
<dbReference type="SUPFAM" id="SSF89360">
    <property type="entry name" value="HesB-like domain"/>
    <property type="match status" value="1"/>
</dbReference>
<dbReference type="PANTHER" id="PTHR10072:SF47">
    <property type="entry name" value="PROTEIN SUFA"/>
    <property type="match status" value="1"/>
</dbReference>
<gene>
    <name evidence="3" type="ORF">D9V79_00395</name>
</gene>
<dbReference type="InterPro" id="IPR016092">
    <property type="entry name" value="ATAP"/>
</dbReference>
<dbReference type="AlphaFoldDB" id="A0A4D6YIQ8"/>
<dbReference type="GO" id="GO:0016226">
    <property type="term" value="P:iron-sulfur cluster assembly"/>
    <property type="evidence" value="ECO:0007669"/>
    <property type="project" value="InterPro"/>
</dbReference>
<dbReference type="RefSeq" id="WP_158351603.1">
    <property type="nucleotide sequence ID" value="NZ_CP032998.1"/>
</dbReference>
<dbReference type="Gene3D" id="2.60.300.12">
    <property type="entry name" value="HesB-like domain"/>
    <property type="match status" value="1"/>
</dbReference>
<organism evidence="3 4">
    <name type="scientific">Buchnera aphidicola</name>
    <name type="common">Stegophylla sp.</name>
    <dbReference type="NCBI Taxonomy" id="2315800"/>
    <lineage>
        <taxon>Bacteria</taxon>
        <taxon>Pseudomonadati</taxon>
        <taxon>Pseudomonadota</taxon>
        <taxon>Gammaproteobacteria</taxon>
        <taxon>Enterobacterales</taxon>
        <taxon>Erwiniaceae</taxon>
        <taxon>Buchnera</taxon>
    </lineage>
</organism>
<evidence type="ECO:0000313" key="3">
    <source>
        <dbReference type="EMBL" id="QCI26271.1"/>
    </source>
</evidence>
<comment type="similarity">
    <text evidence="1">Belongs to the HesB/IscA family.</text>
</comment>
<dbReference type="InterPro" id="IPR035903">
    <property type="entry name" value="HesB-like_dom_sf"/>
</dbReference>
<dbReference type="InterPro" id="IPR050322">
    <property type="entry name" value="Fe-S_cluster_asmbl/transfer"/>
</dbReference>
<evidence type="ECO:0000256" key="1">
    <source>
        <dbReference type="ARBA" id="ARBA00006718"/>
    </source>
</evidence>
<evidence type="ECO:0000259" key="2">
    <source>
        <dbReference type="Pfam" id="PF01521"/>
    </source>
</evidence>
<reference evidence="3 4" key="1">
    <citation type="submission" date="2018-10" db="EMBL/GenBank/DDBJ databases">
        <title>Comparative functional genomics of the obligate endosymbiont Buchnera aphidicola.</title>
        <authorList>
            <person name="Chong R.A."/>
        </authorList>
    </citation>
    <scope>NUCLEOTIDE SEQUENCE [LARGE SCALE GENOMIC DNA]</scope>
    <source>
        <strain evidence="3 4">Ssp</strain>
    </source>
</reference>
<dbReference type="OrthoDB" id="9801228at2"/>
<dbReference type="PANTHER" id="PTHR10072">
    <property type="entry name" value="IRON-SULFUR CLUSTER ASSEMBLY PROTEIN"/>
    <property type="match status" value="1"/>
</dbReference>
<dbReference type="EMBL" id="CP032998">
    <property type="protein sequence ID" value="QCI26271.1"/>
    <property type="molecule type" value="Genomic_DNA"/>
</dbReference>
<dbReference type="GO" id="GO:0005829">
    <property type="term" value="C:cytosol"/>
    <property type="evidence" value="ECO:0007669"/>
    <property type="project" value="TreeGrafter"/>
</dbReference>
<dbReference type="NCBIfam" id="TIGR00049">
    <property type="entry name" value="iron-sulfur cluster assembly accessory protein"/>
    <property type="match status" value="1"/>
</dbReference>
<dbReference type="GO" id="GO:0051537">
    <property type="term" value="F:2 iron, 2 sulfur cluster binding"/>
    <property type="evidence" value="ECO:0007669"/>
    <property type="project" value="TreeGrafter"/>
</dbReference>
<name>A0A4D6YIQ8_9GAMM</name>
<feature type="domain" description="Core" evidence="2">
    <location>
        <begin position="10"/>
        <end position="114"/>
    </location>
</feature>
<protein>
    <submittedName>
        <fullName evidence="3">Iron-sulfur cluster assembly accessory protein</fullName>
    </submittedName>
</protein>
<keyword evidence="4" id="KW-1185">Reference proteome</keyword>
<dbReference type="Proteomes" id="UP000298636">
    <property type="component" value="Chromosome"/>
</dbReference>
<evidence type="ECO:0000313" key="4">
    <source>
        <dbReference type="Proteomes" id="UP000298636"/>
    </source>
</evidence>
<accession>A0A4D6YIQ8</accession>
<dbReference type="Pfam" id="PF01521">
    <property type="entry name" value="Fe-S_biosyn"/>
    <property type="match status" value="1"/>
</dbReference>
<dbReference type="InterPro" id="IPR000361">
    <property type="entry name" value="ATAP_core_dom"/>
</dbReference>
<proteinExistence type="inferred from homology"/>